<feature type="transmembrane region" description="Helical" evidence="1">
    <location>
        <begin position="230"/>
        <end position="251"/>
    </location>
</feature>
<reference evidence="3 4" key="1">
    <citation type="submission" date="2015-04" db="EMBL/GenBank/DDBJ databases">
        <title>Complete genome sequence of Schizopora paradoxa KUC8140, a cosmopolitan wood degrader in East Asia.</title>
        <authorList>
            <consortium name="DOE Joint Genome Institute"/>
            <person name="Min B."/>
            <person name="Park H."/>
            <person name="Jang Y."/>
            <person name="Kim J.-J."/>
            <person name="Kim K.H."/>
            <person name="Pangilinan J."/>
            <person name="Lipzen A."/>
            <person name="Riley R."/>
            <person name="Grigoriev I.V."/>
            <person name="Spatafora J.W."/>
            <person name="Choi I.-G."/>
        </authorList>
    </citation>
    <scope>NUCLEOTIDE SEQUENCE [LARGE SCALE GENOMIC DNA]</scope>
    <source>
        <strain evidence="3 4">KUC8140</strain>
    </source>
</reference>
<keyword evidence="4" id="KW-1185">Reference proteome</keyword>
<protein>
    <recommendedName>
        <fullName evidence="2">DUF6533 domain-containing protein</fullName>
    </recommendedName>
</protein>
<evidence type="ECO:0000259" key="2">
    <source>
        <dbReference type="Pfam" id="PF20151"/>
    </source>
</evidence>
<feature type="transmembrane region" description="Helical" evidence="1">
    <location>
        <begin position="150"/>
        <end position="169"/>
    </location>
</feature>
<organism evidence="3 4">
    <name type="scientific">Schizopora paradoxa</name>
    <dbReference type="NCBI Taxonomy" id="27342"/>
    <lineage>
        <taxon>Eukaryota</taxon>
        <taxon>Fungi</taxon>
        <taxon>Dikarya</taxon>
        <taxon>Basidiomycota</taxon>
        <taxon>Agaricomycotina</taxon>
        <taxon>Agaricomycetes</taxon>
        <taxon>Hymenochaetales</taxon>
        <taxon>Schizoporaceae</taxon>
        <taxon>Schizopora</taxon>
    </lineage>
</organism>
<dbReference type="InParanoid" id="A0A0H2RTE5"/>
<accession>A0A0H2RTE5</accession>
<proteinExistence type="predicted"/>
<sequence length="349" mass="39606">MGRFLRKCTRDALSRRIKETICWYGADYLKACLWERAKTGPTSPCQQNLQDQRLRVPHAEERMDAELLAEIETDLHSLHITQYTIVATACVVIYEYLITLDNEIRHMWSPRFTFARILFFVGRYLPLAALCHAIFVFVATTNMSPCRLELITNATFSYVEYLWAVLVLFTRSYAIWANTRIVTGILAFTYVGSVSGASYAFSRYLSGISVPPYASEFISHGCAVTIGNNFVWVALIILIFCEILAVGLLLAKSLRDYRQRGGSGSNLLTVMTKDGVGYFICNLAITIANLIVLRRLSPTMRGFLLITQGALQNILCNRLLLHIHVVNESRNYHVYRSSLVYELNSLRAQ</sequence>
<dbReference type="Proteomes" id="UP000053477">
    <property type="component" value="Unassembled WGS sequence"/>
</dbReference>
<evidence type="ECO:0000313" key="3">
    <source>
        <dbReference type="EMBL" id="KLO15285.1"/>
    </source>
</evidence>
<dbReference type="EMBL" id="KQ085932">
    <property type="protein sequence ID" value="KLO15285.1"/>
    <property type="molecule type" value="Genomic_DNA"/>
</dbReference>
<dbReference type="InterPro" id="IPR045340">
    <property type="entry name" value="DUF6533"/>
</dbReference>
<keyword evidence="1" id="KW-1133">Transmembrane helix</keyword>
<dbReference type="Pfam" id="PF20151">
    <property type="entry name" value="DUF6533"/>
    <property type="match status" value="1"/>
</dbReference>
<gene>
    <name evidence="3" type="ORF">SCHPADRAFT_275005</name>
</gene>
<dbReference type="AlphaFoldDB" id="A0A0H2RTE5"/>
<feature type="domain" description="DUF6533" evidence="2">
    <location>
        <begin position="83"/>
        <end position="128"/>
    </location>
</feature>
<keyword evidence="1" id="KW-0472">Membrane</keyword>
<evidence type="ECO:0000256" key="1">
    <source>
        <dbReference type="SAM" id="Phobius"/>
    </source>
</evidence>
<evidence type="ECO:0000313" key="4">
    <source>
        <dbReference type="Proteomes" id="UP000053477"/>
    </source>
</evidence>
<feature type="transmembrane region" description="Helical" evidence="1">
    <location>
        <begin position="276"/>
        <end position="296"/>
    </location>
</feature>
<feature type="transmembrane region" description="Helical" evidence="1">
    <location>
        <begin position="181"/>
        <end position="201"/>
    </location>
</feature>
<dbReference type="OrthoDB" id="2756746at2759"/>
<keyword evidence="1" id="KW-0812">Transmembrane</keyword>
<name>A0A0H2RTE5_9AGAM</name>
<feature type="transmembrane region" description="Helical" evidence="1">
    <location>
        <begin position="114"/>
        <end position="138"/>
    </location>
</feature>